<organism evidence="3 4">
    <name type="scientific">Candidatus Vampirococcus lugosii</name>
    <dbReference type="NCBI Taxonomy" id="2789015"/>
    <lineage>
        <taxon>Bacteria</taxon>
        <taxon>Candidatus Absconditibacteriota</taxon>
        <taxon>Vampirococcus</taxon>
    </lineage>
</organism>
<dbReference type="Pfam" id="PF07521">
    <property type="entry name" value="RMMBL"/>
    <property type="match status" value="1"/>
</dbReference>
<dbReference type="PANTHER" id="PTHR11203">
    <property type="entry name" value="CLEAVAGE AND POLYADENYLATION SPECIFICITY FACTOR FAMILY MEMBER"/>
    <property type="match status" value="1"/>
</dbReference>
<protein>
    <submittedName>
        <fullName evidence="3">Exonuclease</fullName>
    </submittedName>
</protein>
<dbReference type="Pfam" id="PF10996">
    <property type="entry name" value="Beta-Casp"/>
    <property type="match status" value="1"/>
</dbReference>
<keyword evidence="3" id="KW-0269">Exonuclease</keyword>
<feature type="domain" description="Beta-Casp" evidence="2">
    <location>
        <begin position="368"/>
        <end position="482"/>
    </location>
</feature>
<evidence type="ECO:0000313" key="3">
    <source>
        <dbReference type="EMBL" id="MBS8122321.1"/>
    </source>
</evidence>
<evidence type="ECO:0000259" key="2">
    <source>
        <dbReference type="SMART" id="SM01027"/>
    </source>
</evidence>
<dbReference type="InterPro" id="IPR050698">
    <property type="entry name" value="MBL"/>
</dbReference>
<dbReference type="Pfam" id="PF00753">
    <property type="entry name" value="Lactamase_B"/>
    <property type="match status" value="1"/>
</dbReference>
<keyword evidence="3" id="KW-0540">Nuclease</keyword>
<gene>
    <name evidence="3" type="ORF">VAMP_283n63</name>
</gene>
<keyword evidence="4" id="KW-1185">Reference proteome</keyword>
<accession>A0ABS5QM89</accession>
<comment type="caution">
    <text evidence="3">The sequence shown here is derived from an EMBL/GenBank/DDBJ whole genome shotgun (WGS) entry which is preliminary data.</text>
</comment>
<dbReference type="RefSeq" id="WP_213349762.1">
    <property type="nucleotide sequence ID" value="NZ_JAEDAM010000071.1"/>
</dbReference>
<dbReference type="GO" id="GO:0004527">
    <property type="term" value="F:exonuclease activity"/>
    <property type="evidence" value="ECO:0007669"/>
    <property type="project" value="UniProtKB-KW"/>
</dbReference>
<sequence length="569" mass="64382">MENSGDLVEQSSGQEQEVLGKLKSVIVQTLGGVGDDEGNNLTGSSTRVRIKRIGQKDLDILIDLGMYQGGNEEKVIQSNKELPVNPNKIDAVILTHAHLDHIGRIPMLVNNLQSIFKGPIYATKVTSMLTLISLQDSAKIMKENLETTESRASRLKSFLNTQLGELNSFLSAQNNRSTRNRSNYSKIKEIRQKFTKEELEQKIEEIRDLLKEYGVEKNSDIANVYRGKLDNAKDKLLYNEEDVLKAYSLIKQTEFYQKVEILPGVKLMFFNAGHIMGAGQVFLEIDKGNGQTFNMGFSGDVGRFFDETYIGKPDVPDKNFDFYQIESTYGNREHSDKQMEDQKMIDEINKIKKRGGKILIPCFMIQRIQDISIKLLELMDKGKIPKMQIYYDGLYTEKINNIYRLSDNPNYKNLGNNLLVPINNDEVPNEFVKTKKTCIMLAPSGMMHGGSIQKYIKPILADKKNSLFFVGYQAEGTNGRKILDGLRSFDLPGVGYVDIKSEIQVFRSFSGHGDKNDLRYLMLELGLKRNSKVLVNHGDQVAQEKLVETLKGDGFDVQGANVGDIYKLY</sequence>
<reference evidence="3 4" key="1">
    <citation type="journal article" date="2021" name="Nat. Commun.">
        <title>Reductive evolution and unique predatory mode in the CPR bacterium Vampirococcus lugosii.</title>
        <authorList>
            <person name="Moreira D."/>
            <person name="Zivanovic Y."/>
            <person name="Lopez-Archilla A.I."/>
            <person name="Iniesto M."/>
            <person name="Lopez-Garcia P."/>
        </authorList>
    </citation>
    <scope>NUCLEOTIDE SEQUENCE [LARGE SCALE GENOMIC DNA]</scope>
    <source>
        <strain evidence="3">Chiprana</strain>
    </source>
</reference>
<proteinExistence type="predicted"/>
<dbReference type="SMART" id="SM01027">
    <property type="entry name" value="Beta-Casp"/>
    <property type="match status" value="1"/>
</dbReference>
<dbReference type="EMBL" id="JAEDAM010000071">
    <property type="protein sequence ID" value="MBS8122321.1"/>
    <property type="molecule type" value="Genomic_DNA"/>
</dbReference>
<dbReference type="InterPro" id="IPR011108">
    <property type="entry name" value="RMMBL"/>
</dbReference>
<dbReference type="InterPro" id="IPR036866">
    <property type="entry name" value="RibonucZ/Hydroxyglut_hydro"/>
</dbReference>
<dbReference type="PANTHER" id="PTHR11203:SF37">
    <property type="entry name" value="INTEGRATOR COMPLEX SUBUNIT 11"/>
    <property type="match status" value="1"/>
</dbReference>
<evidence type="ECO:0000256" key="1">
    <source>
        <dbReference type="ARBA" id="ARBA00022801"/>
    </source>
</evidence>
<evidence type="ECO:0000313" key="4">
    <source>
        <dbReference type="Proteomes" id="UP000680365"/>
    </source>
</evidence>
<dbReference type="InterPro" id="IPR022712">
    <property type="entry name" value="Beta_Casp"/>
</dbReference>
<dbReference type="Proteomes" id="UP000680365">
    <property type="component" value="Unassembled WGS sequence"/>
</dbReference>
<dbReference type="InterPro" id="IPR001279">
    <property type="entry name" value="Metallo-B-lactamas"/>
</dbReference>
<name>A0ABS5QM89_9BACT</name>
<dbReference type="SUPFAM" id="SSF56281">
    <property type="entry name" value="Metallo-hydrolase/oxidoreductase"/>
    <property type="match status" value="1"/>
</dbReference>
<keyword evidence="1" id="KW-0378">Hydrolase</keyword>
<dbReference type="Gene3D" id="3.40.50.10890">
    <property type="match status" value="1"/>
</dbReference>
<dbReference type="CDD" id="cd16295">
    <property type="entry name" value="TTHA0252-CPSF-like_MBL-fold"/>
    <property type="match status" value="1"/>
</dbReference>
<dbReference type="Gene3D" id="3.60.15.10">
    <property type="entry name" value="Ribonuclease Z/Hydroxyacylglutathione hydrolase-like"/>
    <property type="match status" value="1"/>
</dbReference>